<evidence type="ECO:0000256" key="3">
    <source>
        <dbReference type="ARBA" id="ARBA00023125"/>
    </source>
</evidence>
<dbReference type="SUPFAM" id="SSF53822">
    <property type="entry name" value="Periplasmic binding protein-like I"/>
    <property type="match status" value="1"/>
</dbReference>
<accession>A0A1I5C4K7</accession>
<dbReference type="Proteomes" id="UP000198867">
    <property type="component" value="Unassembled WGS sequence"/>
</dbReference>
<reference evidence="7" key="1">
    <citation type="submission" date="2016-10" db="EMBL/GenBank/DDBJ databases">
        <authorList>
            <person name="Varghese N."/>
            <person name="Submissions S."/>
        </authorList>
    </citation>
    <scope>NUCLEOTIDE SEQUENCE [LARGE SCALE GENOMIC DNA]</scope>
    <source>
        <strain evidence="7">CGMCC 1.11101</strain>
    </source>
</reference>
<dbReference type="SMART" id="SM00354">
    <property type="entry name" value="HTH_LACI"/>
    <property type="match status" value="1"/>
</dbReference>
<evidence type="ECO:0000313" key="7">
    <source>
        <dbReference type="Proteomes" id="UP000198867"/>
    </source>
</evidence>
<evidence type="ECO:0000259" key="5">
    <source>
        <dbReference type="PROSITE" id="PS50932"/>
    </source>
</evidence>
<dbReference type="Pfam" id="PF00356">
    <property type="entry name" value="LacI"/>
    <property type="match status" value="1"/>
</dbReference>
<organism evidence="6 7">
    <name type="scientific">Mycetocola miduiensis</name>
    <dbReference type="NCBI Taxonomy" id="995034"/>
    <lineage>
        <taxon>Bacteria</taxon>
        <taxon>Bacillati</taxon>
        <taxon>Actinomycetota</taxon>
        <taxon>Actinomycetes</taxon>
        <taxon>Micrococcales</taxon>
        <taxon>Microbacteriaceae</taxon>
        <taxon>Mycetocola</taxon>
    </lineage>
</organism>
<dbReference type="CDD" id="cd06267">
    <property type="entry name" value="PBP1_LacI_sugar_binding-like"/>
    <property type="match status" value="1"/>
</dbReference>
<evidence type="ECO:0000256" key="4">
    <source>
        <dbReference type="ARBA" id="ARBA00023163"/>
    </source>
</evidence>
<dbReference type="AlphaFoldDB" id="A0A1I5C4K7"/>
<dbReference type="GO" id="GO:0000976">
    <property type="term" value="F:transcription cis-regulatory region binding"/>
    <property type="evidence" value="ECO:0007669"/>
    <property type="project" value="TreeGrafter"/>
</dbReference>
<name>A0A1I5C4K7_9MICO</name>
<dbReference type="InterPro" id="IPR028082">
    <property type="entry name" value="Peripla_BP_I"/>
</dbReference>
<dbReference type="PANTHER" id="PTHR30146:SF148">
    <property type="entry name" value="HTH-TYPE TRANSCRIPTIONAL REPRESSOR PURR-RELATED"/>
    <property type="match status" value="1"/>
</dbReference>
<keyword evidence="4" id="KW-0804">Transcription</keyword>
<dbReference type="SUPFAM" id="SSF47413">
    <property type="entry name" value="lambda repressor-like DNA-binding domains"/>
    <property type="match status" value="1"/>
</dbReference>
<evidence type="ECO:0000256" key="1">
    <source>
        <dbReference type="ARBA" id="ARBA00022491"/>
    </source>
</evidence>
<dbReference type="CDD" id="cd01392">
    <property type="entry name" value="HTH_LacI"/>
    <property type="match status" value="1"/>
</dbReference>
<dbReference type="InterPro" id="IPR046335">
    <property type="entry name" value="LacI/GalR-like_sensor"/>
</dbReference>
<keyword evidence="3" id="KW-0238">DNA-binding</keyword>
<keyword evidence="2" id="KW-0805">Transcription regulation</keyword>
<dbReference type="PROSITE" id="PS50932">
    <property type="entry name" value="HTH_LACI_2"/>
    <property type="match status" value="1"/>
</dbReference>
<dbReference type="STRING" id="995034.SAMN05216219_2197"/>
<dbReference type="Gene3D" id="3.40.50.2300">
    <property type="match status" value="2"/>
</dbReference>
<dbReference type="InterPro" id="IPR000843">
    <property type="entry name" value="HTH_LacI"/>
</dbReference>
<protein>
    <submittedName>
        <fullName evidence="6">Transcriptional regulator, LacI family</fullName>
    </submittedName>
</protein>
<sequence length="348" mass="36644">MTVADVAREAGVAKATASRALGGYGAVSDEARDRVLAAAEALGYRPNELARSMNTGKSKTIGVVVGDIENGYFGLAMRGISDAAKRAGYDIILVNTSEDVEAEIDAVRLLLDKRVDGLIVAPASAYRTEHLREVHQSGHPLVLLDRRIESLPAVSVGVDIAPAARAATRALVAEGHRRIAFVSALGTDGERYSGLPLGVSSVTDRLVGILQGLEETGIPISPELIRFEAHGAEKTHAVIADLLALSEPPTAILLSDSLVALNVLLAFRELGIKVPRDVSVVAFDDVDWAAITDPPMTVVSQPIYDVGVTAAEELLRLMRGMAPDATTLRLPAALVERDSIGPVAVSAQ</sequence>
<dbReference type="InterPro" id="IPR010982">
    <property type="entry name" value="Lambda_DNA-bd_dom_sf"/>
</dbReference>
<dbReference type="EMBL" id="FOVM01000006">
    <property type="protein sequence ID" value="SFN81742.1"/>
    <property type="molecule type" value="Genomic_DNA"/>
</dbReference>
<feature type="domain" description="HTH lacI-type" evidence="5">
    <location>
        <begin position="1"/>
        <end position="55"/>
    </location>
</feature>
<dbReference type="PANTHER" id="PTHR30146">
    <property type="entry name" value="LACI-RELATED TRANSCRIPTIONAL REPRESSOR"/>
    <property type="match status" value="1"/>
</dbReference>
<evidence type="ECO:0000256" key="2">
    <source>
        <dbReference type="ARBA" id="ARBA00023015"/>
    </source>
</evidence>
<dbReference type="Gene3D" id="1.10.260.40">
    <property type="entry name" value="lambda repressor-like DNA-binding domains"/>
    <property type="match status" value="1"/>
</dbReference>
<proteinExistence type="predicted"/>
<evidence type="ECO:0000313" key="6">
    <source>
        <dbReference type="EMBL" id="SFN81742.1"/>
    </source>
</evidence>
<dbReference type="Pfam" id="PF13377">
    <property type="entry name" value="Peripla_BP_3"/>
    <property type="match status" value="1"/>
</dbReference>
<keyword evidence="7" id="KW-1185">Reference proteome</keyword>
<keyword evidence="1" id="KW-0678">Repressor</keyword>
<gene>
    <name evidence="6" type="ORF">SAMN05216219_2197</name>
</gene>
<dbReference type="GO" id="GO:0003700">
    <property type="term" value="F:DNA-binding transcription factor activity"/>
    <property type="evidence" value="ECO:0007669"/>
    <property type="project" value="TreeGrafter"/>
</dbReference>